<dbReference type="InterPro" id="IPR036615">
    <property type="entry name" value="Mur_ligase_C_dom_sf"/>
</dbReference>
<feature type="domain" description="Mur ligase central" evidence="8">
    <location>
        <begin position="120"/>
        <end position="341"/>
    </location>
</feature>
<keyword evidence="7" id="KW-0132">Cell division</keyword>
<comment type="pathway">
    <text evidence="2 7">Cell wall biogenesis; peptidoglycan biosynthesis.</text>
</comment>
<dbReference type="EC" id="6.3.2.9" evidence="7"/>
<dbReference type="InterPro" id="IPR013221">
    <property type="entry name" value="Mur_ligase_cen"/>
</dbReference>
<dbReference type="Gene3D" id="3.40.1190.10">
    <property type="entry name" value="Mur-like, catalytic domain"/>
    <property type="match status" value="1"/>
</dbReference>
<accession>A0ABR8H9E4</accession>
<protein>
    <recommendedName>
        <fullName evidence="7">UDP-N-acetylmuramoylalanine--D-glutamate ligase</fullName>
        <ecNumber evidence="7">6.3.2.9</ecNumber>
    </recommendedName>
    <alternativeName>
        <fullName evidence="7">D-glutamic acid-adding enzyme</fullName>
    </alternativeName>
    <alternativeName>
        <fullName evidence="7">UDP-N-acetylmuramoyl-L-alanyl-D-glutamate synthetase</fullName>
    </alternativeName>
</protein>
<keyword evidence="6 7" id="KW-0067">ATP-binding</keyword>
<sequence length="528" mass="57216">MSRATVIGFGKSGVAAARLLKREGWEVQLSDSATAESLAERNTSETLLQQQQELAAEQITVKLGQSPDLNGANLPELIVVSPGVPWDVPVLNKARELGIEIIGEIELAWRHLQPLPWVGITGTNGKTTTTSLIAAVFQAAGLNAPACGNIGYAACEVALSWEGRGDTEEEDTENSFPASPRLPVSASPSFSASPRLPVFASSSLDWIIAELSSYQIESSTSLAPRIGVWTTFTPDHLARHKTLENYYNIKAKLLQQSELQIFNGDDAYLSKLGLSTWPSAYWTSVKGRDFLISEQGFYIEDGWVVEKLTATSAPERIVKVSALRMVGEHNQQNLLMAVAAARLAGINADAIARGISEFPGVAHRLEHICTWEGINFINDSKATNYDAAEVGLASVDTPAILIAGGEAKAGDDTAWLAQIQSKAAAVLLIGSAAPAFAQRLKEVGYYTYEIVETMEKAIPRSAELAKQYQAPVVLLSPACASFDQYPNFEVRGDHFRQLCLAWVENSKPNTVELSNLENSRQQSIVQSR</sequence>
<proteinExistence type="inferred from homology"/>
<dbReference type="Gene3D" id="3.90.190.20">
    <property type="entry name" value="Mur ligase, C-terminal domain"/>
    <property type="match status" value="1"/>
</dbReference>
<dbReference type="GO" id="GO:0008764">
    <property type="term" value="F:UDP-N-acetylmuramoylalanine-D-glutamate ligase activity"/>
    <property type="evidence" value="ECO:0007669"/>
    <property type="project" value="UniProtKB-EC"/>
</dbReference>
<keyword evidence="4 7" id="KW-0436">Ligase</keyword>
<dbReference type="HAMAP" id="MF_00639">
    <property type="entry name" value="MurD"/>
    <property type="match status" value="1"/>
</dbReference>
<gene>
    <name evidence="7" type="primary">murD</name>
    <name evidence="9" type="ORF">H6G94_13460</name>
</gene>
<dbReference type="Gene3D" id="3.40.50.720">
    <property type="entry name" value="NAD(P)-binding Rossmann-like Domain"/>
    <property type="match status" value="1"/>
</dbReference>
<dbReference type="SUPFAM" id="SSF53623">
    <property type="entry name" value="MurD-like peptide ligases, catalytic domain"/>
    <property type="match status" value="1"/>
</dbReference>
<evidence type="ECO:0000313" key="10">
    <source>
        <dbReference type="Proteomes" id="UP000606396"/>
    </source>
</evidence>
<evidence type="ECO:0000256" key="5">
    <source>
        <dbReference type="ARBA" id="ARBA00022741"/>
    </source>
</evidence>
<dbReference type="SUPFAM" id="SSF51984">
    <property type="entry name" value="MurCD N-terminal domain"/>
    <property type="match status" value="1"/>
</dbReference>
<organism evidence="9 10">
    <name type="scientific">Nostoc punctiforme FACHB-252</name>
    <dbReference type="NCBI Taxonomy" id="1357509"/>
    <lineage>
        <taxon>Bacteria</taxon>
        <taxon>Bacillati</taxon>
        <taxon>Cyanobacteriota</taxon>
        <taxon>Cyanophyceae</taxon>
        <taxon>Nostocales</taxon>
        <taxon>Nostocaceae</taxon>
        <taxon>Nostoc</taxon>
    </lineage>
</organism>
<dbReference type="EMBL" id="JACJTC010000009">
    <property type="protein sequence ID" value="MBD2612274.1"/>
    <property type="molecule type" value="Genomic_DNA"/>
</dbReference>
<evidence type="ECO:0000256" key="4">
    <source>
        <dbReference type="ARBA" id="ARBA00022598"/>
    </source>
</evidence>
<dbReference type="PANTHER" id="PTHR43692:SF1">
    <property type="entry name" value="UDP-N-ACETYLMURAMOYLALANINE--D-GLUTAMATE LIGASE"/>
    <property type="match status" value="1"/>
</dbReference>
<keyword evidence="7" id="KW-0573">Peptidoglycan synthesis</keyword>
<evidence type="ECO:0000259" key="8">
    <source>
        <dbReference type="Pfam" id="PF08245"/>
    </source>
</evidence>
<dbReference type="Proteomes" id="UP000606396">
    <property type="component" value="Unassembled WGS sequence"/>
</dbReference>
<keyword evidence="5 7" id="KW-0547">Nucleotide-binding</keyword>
<evidence type="ECO:0000256" key="7">
    <source>
        <dbReference type="HAMAP-Rule" id="MF_00639"/>
    </source>
</evidence>
<comment type="catalytic activity">
    <reaction evidence="7">
        <text>UDP-N-acetyl-alpha-D-muramoyl-L-alanine + D-glutamate + ATP = UDP-N-acetyl-alpha-D-muramoyl-L-alanyl-D-glutamate + ADP + phosphate + H(+)</text>
        <dbReference type="Rhea" id="RHEA:16429"/>
        <dbReference type="ChEBI" id="CHEBI:15378"/>
        <dbReference type="ChEBI" id="CHEBI:29986"/>
        <dbReference type="ChEBI" id="CHEBI:30616"/>
        <dbReference type="ChEBI" id="CHEBI:43474"/>
        <dbReference type="ChEBI" id="CHEBI:83898"/>
        <dbReference type="ChEBI" id="CHEBI:83900"/>
        <dbReference type="ChEBI" id="CHEBI:456216"/>
        <dbReference type="EC" id="6.3.2.9"/>
    </reaction>
</comment>
<feature type="binding site" evidence="7">
    <location>
        <begin position="122"/>
        <end position="128"/>
    </location>
    <ligand>
        <name>ATP</name>
        <dbReference type="ChEBI" id="CHEBI:30616"/>
    </ligand>
</feature>
<dbReference type="Pfam" id="PF08245">
    <property type="entry name" value="Mur_ligase_M"/>
    <property type="match status" value="1"/>
</dbReference>
<dbReference type="SUPFAM" id="SSF53244">
    <property type="entry name" value="MurD-like peptide ligases, peptide-binding domain"/>
    <property type="match status" value="1"/>
</dbReference>
<evidence type="ECO:0000256" key="2">
    <source>
        <dbReference type="ARBA" id="ARBA00004752"/>
    </source>
</evidence>
<keyword evidence="10" id="KW-1185">Reference proteome</keyword>
<dbReference type="InterPro" id="IPR005762">
    <property type="entry name" value="MurD"/>
</dbReference>
<keyword evidence="7" id="KW-0961">Cell wall biogenesis/degradation</keyword>
<dbReference type="PANTHER" id="PTHR43692">
    <property type="entry name" value="UDP-N-ACETYLMURAMOYLALANINE--D-GLUTAMATE LIGASE"/>
    <property type="match status" value="1"/>
</dbReference>
<comment type="similarity">
    <text evidence="7">Belongs to the MurCDEF family.</text>
</comment>
<keyword evidence="7" id="KW-0133">Cell shape</keyword>
<evidence type="ECO:0000256" key="6">
    <source>
        <dbReference type="ARBA" id="ARBA00022840"/>
    </source>
</evidence>
<evidence type="ECO:0000256" key="3">
    <source>
        <dbReference type="ARBA" id="ARBA00022490"/>
    </source>
</evidence>
<comment type="function">
    <text evidence="7">Cell wall formation. Catalyzes the addition of glutamate to the nucleotide precursor UDP-N-acetylmuramoyl-L-alanine (UMA).</text>
</comment>
<dbReference type="InterPro" id="IPR036565">
    <property type="entry name" value="Mur-like_cat_sf"/>
</dbReference>
<evidence type="ECO:0000256" key="1">
    <source>
        <dbReference type="ARBA" id="ARBA00004496"/>
    </source>
</evidence>
<keyword evidence="3 7" id="KW-0963">Cytoplasm</keyword>
<dbReference type="NCBIfam" id="TIGR01087">
    <property type="entry name" value="murD"/>
    <property type="match status" value="1"/>
</dbReference>
<reference evidence="9 10" key="1">
    <citation type="journal article" date="2020" name="ISME J.">
        <title>Comparative genomics reveals insights into cyanobacterial evolution and habitat adaptation.</title>
        <authorList>
            <person name="Chen M.Y."/>
            <person name="Teng W.K."/>
            <person name="Zhao L."/>
            <person name="Hu C.X."/>
            <person name="Zhou Y.K."/>
            <person name="Han B.P."/>
            <person name="Song L.R."/>
            <person name="Shu W.S."/>
        </authorList>
    </citation>
    <scope>NUCLEOTIDE SEQUENCE [LARGE SCALE GENOMIC DNA]</scope>
    <source>
        <strain evidence="9 10">FACHB-252</strain>
    </source>
</reference>
<dbReference type="RefSeq" id="WP_190949830.1">
    <property type="nucleotide sequence ID" value="NZ_JACJTC010000009.1"/>
</dbReference>
<comment type="subcellular location">
    <subcellularLocation>
        <location evidence="1 7">Cytoplasm</location>
    </subcellularLocation>
</comment>
<evidence type="ECO:0000313" key="9">
    <source>
        <dbReference type="EMBL" id="MBD2612274.1"/>
    </source>
</evidence>
<dbReference type="Pfam" id="PF21799">
    <property type="entry name" value="MurD-like_N"/>
    <property type="match status" value="1"/>
</dbReference>
<name>A0ABR8H9E4_NOSPU</name>
<keyword evidence="7" id="KW-0131">Cell cycle</keyword>
<comment type="caution">
    <text evidence="9">The sequence shown here is derived from an EMBL/GenBank/DDBJ whole genome shotgun (WGS) entry which is preliminary data.</text>
</comment>